<dbReference type="EMBL" id="MUXN01000001">
    <property type="protein sequence ID" value="OOC08522.1"/>
    <property type="molecule type" value="Genomic_DNA"/>
</dbReference>
<comment type="caution">
    <text evidence="1">The sequence shown here is derived from an EMBL/GenBank/DDBJ whole genome shotgun (WGS) entry which is preliminary data.</text>
</comment>
<proteinExistence type="predicted"/>
<sequence>MGLSATLWLGATAYLVLLDQVGKTFTLIDFSIDQTRPAIHQALTCFTSLDSASIEALYALRCSLAHDYSLASPSGHPERTHLFRLAHDEHTPLISFPQEQWPIDYSVIQGHETLVNLRKIGDLVEGVVDRLRREHASDRLRLYPRLSIVEFETRYGLYYQINT</sequence>
<protein>
    <submittedName>
        <fullName evidence="1">Uncharacterized protein</fullName>
    </submittedName>
</protein>
<evidence type="ECO:0000313" key="2">
    <source>
        <dbReference type="Proteomes" id="UP000188551"/>
    </source>
</evidence>
<keyword evidence="2" id="KW-1185">Reference proteome</keyword>
<evidence type="ECO:0000313" key="1">
    <source>
        <dbReference type="EMBL" id="OOC08522.1"/>
    </source>
</evidence>
<reference evidence="1 2" key="1">
    <citation type="submission" date="2017-02" db="EMBL/GenBank/DDBJ databases">
        <title>Amycolatopsis azurea DSM 43854 draft genome.</title>
        <authorList>
            <person name="Mayilraj S."/>
        </authorList>
    </citation>
    <scope>NUCLEOTIDE SEQUENCE [LARGE SCALE GENOMIC DNA]</scope>
    <source>
        <strain evidence="1 2">DSM 43854</strain>
    </source>
</reference>
<gene>
    <name evidence="1" type="ORF">B0293_00995</name>
</gene>
<organism evidence="1 2">
    <name type="scientific">Amycolatopsis azurea DSM 43854</name>
    <dbReference type="NCBI Taxonomy" id="1238180"/>
    <lineage>
        <taxon>Bacteria</taxon>
        <taxon>Bacillati</taxon>
        <taxon>Actinomycetota</taxon>
        <taxon>Actinomycetes</taxon>
        <taxon>Pseudonocardiales</taxon>
        <taxon>Pseudonocardiaceae</taxon>
        <taxon>Amycolatopsis</taxon>
    </lineage>
</organism>
<accession>A0ABX3JNK8</accession>
<dbReference type="Proteomes" id="UP000188551">
    <property type="component" value="Unassembled WGS sequence"/>
</dbReference>
<name>A0ABX3JNK8_9PSEU</name>